<reference evidence="1 2" key="1">
    <citation type="submission" date="2021-01" db="EMBL/GenBank/DDBJ databases">
        <title>FDA dAtabase for Regulatory Grade micrObial Sequences (FDA-ARGOS): Supporting development and validation of Infectious Disease Dx tests.</title>
        <authorList>
            <person name="Sproer C."/>
            <person name="Gronow S."/>
            <person name="Severitt S."/>
            <person name="Schroder I."/>
            <person name="Tallon L."/>
            <person name="Sadzewicz L."/>
            <person name="Zhao X."/>
            <person name="Boylan J."/>
            <person name="Ott S."/>
            <person name="Bowen H."/>
            <person name="Vavikolanu K."/>
            <person name="Mehta A."/>
            <person name="Aluvathingal J."/>
            <person name="Nadendla S."/>
            <person name="Lowell S."/>
            <person name="Myers T."/>
            <person name="Yan Y."/>
            <person name="Sichtig H."/>
        </authorList>
    </citation>
    <scope>NUCLEOTIDE SEQUENCE [LARGE SCALE GENOMIC DNA]</scope>
    <source>
        <strain evidence="1 2">FDAARGOS_1131</strain>
    </source>
</reference>
<dbReference type="RefSeq" id="WP_002992170.1">
    <property type="nucleotide sequence ID" value="NZ_CP068108.1"/>
</dbReference>
<accession>A0A9Q6ZD81</accession>
<organism evidence="1 2">
    <name type="scientific">Myroides odoratus</name>
    <name type="common">Flavobacterium odoratum</name>
    <dbReference type="NCBI Taxonomy" id="256"/>
    <lineage>
        <taxon>Bacteria</taxon>
        <taxon>Pseudomonadati</taxon>
        <taxon>Bacteroidota</taxon>
        <taxon>Flavobacteriia</taxon>
        <taxon>Flavobacteriales</taxon>
        <taxon>Flavobacteriaceae</taxon>
        <taxon>Myroides</taxon>
    </lineage>
</organism>
<dbReference type="GO" id="GO:0003677">
    <property type="term" value="F:DNA binding"/>
    <property type="evidence" value="ECO:0007669"/>
    <property type="project" value="InterPro"/>
</dbReference>
<dbReference type="EMBL" id="CP068108">
    <property type="protein sequence ID" value="QQU01560.1"/>
    <property type="molecule type" value="Genomic_DNA"/>
</dbReference>
<proteinExistence type="predicted"/>
<dbReference type="AlphaFoldDB" id="A0A9Q6ZD81"/>
<gene>
    <name evidence="1" type="ORF">I6I88_07440</name>
</gene>
<dbReference type="GeneID" id="93527482"/>
<dbReference type="InterPro" id="IPR010982">
    <property type="entry name" value="Lambda_DNA-bd_dom_sf"/>
</dbReference>
<name>A0A9Q6ZD81_MYROD</name>
<sequence>MAKLEQITIIISELELFLIDRIRELRGRAVPYISQVDLSIKMEYSEGYIGKVENFKTSSKYNLRSLNLIANSLGLESYTELLPTTILKNDLLELTIEVKGSNDRVDFDENNQVIKNYNIVKKRILTKKEIKEFNTRRSKKSS</sequence>
<evidence type="ECO:0000313" key="2">
    <source>
        <dbReference type="Proteomes" id="UP000596202"/>
    </source>
</evidence>
<dbReference type="Gene3D" id="1.10.260.40">
    <property type="entry name" value="lambda repressor-like DNA-binding domains"/>
    <property type="match status" value="1"/>
</dbReference>
<dbReference type="Proteomes" id="UP000596202">
    <property type="component" value="Chromosome"/>
</dbReference>
<evidence type="ECO:0000313" key="1">
    <source>
        <dbReference type="EMBL" id="QQU01560.1"/>
    </source>
</evidence>
<dbReference type="OrthoDB" id="1080574at2"/>
<protein>
    <submittedName>
        <fullName evidence="1">Transcriptional regulator</fullName>
    </submittedName>
</protein>